<proteinExistence type="predicted"/>
<dbReference type="Pfam" id="PF02518">
    <property type="entry name" value="HATPase_c"/>
    <property type="match status" value="1"/>
</dbReference>
<dbReference type="GO" id="GO:0005886">
    <property type="term" value="C:plasma membrane"/>
    <property type="evidence" value="ECO:0007669"/>
    <property type="project" value="UniProtKB-SubCell"/>
</dbReference>
<dbReference type="InterPro" id="IPR010559">
    <property type="entry name" value="Sig_transdc_His_kin_internal"/>
</dbReference>
<keyword evidence="9 12" id="KW-1133">Transmembrane helix</keyword>
<reference evidence="15 16" key="1">
    <citation type="submission" date="2015-08" db="EMBL/GenBank/DDBJ databases">
        <title>Draft genome sequence of cellulolytic and xylanolytic Paenibacillus sp. A59, isolated from a decaying forest soil from Patagonia, Argentina.</title>
        <authorList>
            <person name="Ghio S."/>
            <person name="Caceres A.M."/>
            <person name="Talia P."/>
            <person name="Grasso D."/>
            <person name="Campos E."/>
        </authorList>
    </citation>
    <scope>NUCLEOTIDE SEQUENCE [LARGE SCALE GENOMIC DNA]</scope>
    <source>
        <strain evidence="15 16">A59</strain>
    </source>
</reference>
<name>A0A0N0UHU9_9BACL</name>
<keyword evidence="10" id="KW-0902">Two-component regulatory system</keyword>
<dbReference type="InterPro" id="IPR003594">
    <property type="entry name" value="HATPase_dom"/>
</dbReference>
<feature type="domain" description="Signal transduction histidine kinase internal region" evidence="14">
    <location>
        <begin position="402"/>
        <end position="481"/>
    </location>
</feature>
<organism evidence="15 16">
    <name type="scientific">Paenibacillus xylanivorans</name>
    <dbReference type="NCBI Taxonomy" id="1705561"/>
    <lineage>
        <taxon>Bacteria</taxon>
        <taxon>Bacillati</taxon>
        <taxon>Bacillota</taxon>
        <taxon>Bacilli</taxon>
        <taxon>Bacillales</taxon>
        <taxon>Paenibacillaceae</taxon>
        <taxon>Paenibacillus</taxon>
    </lineage>
</organism>
<dbReference type="RefSeq" id="WP_053781502.1">
    <property type="nucleotide sequence ID" value="NZ_LITU01000059.1"/>
</dbReference>
<dbReference type="GO" id="GO:0005524">
    <property type="term" value="F:ATP binding"/>
    <property type="evidence" value="ECO:0007669"/>
    <property type="project" value="UniProtKB-KW"/>
</dbReference>
<comment type="caution">
    <text evidence="15">The sequence shown here is derived from an EMBL/GenBank/DDBJ whole genome shotgun (WGS) entry which is preliminary data.</text>
</comment>
<dbReference type="PATRIC" id="fig|1705561.3.peg.2882"/>
<keyword evidence="3" id="KW-0597">Phosphoprotein</keyword>
<keyword evidence="6" id="KW-0547">Nucleotide-binding</keyword>
<keyword evidence="8" id="KW-0067">ATP-binding</keyword>
<feature type="transmembrane region" description="Helical" evidence="12">
    <location>
        <begin position="317"/>
        <end position="339"/>
    </location>
</feature>
<dbReference type="PANTHER" id="PTHR34220:SF11">
    <property type="entry name" value="SENSOR PROTEIN KINASE HPTS"/>
    <property type="match status" value="1"/>
</dbReference>
<keyword evidence="4" id="KW-0808">Transferase</keyword>
<gene>
    <name evidence="15" type="ORF">AMS66_14765</name>
</gene>
<evidence type="ECO:0000256" key="10">
    <source>
        <dbReference type="ARBA" id="ARBA00023012"/>
    </source>
</evidence>
<dbReference type="InterPro" id="IPR036890">
    <property type="entry name" value="HATPase_C_sf"/>
</dbReference>
<evidence type="ECO:0000259" key="13">
    <source>
        <dbReference type="Pfam" id="PF02518"/>
    </source>
</evidence>
<protein>
    <recommendedName>
        <fullName evidence="17">Histidine kinase</fullName>
    </recommendedName>
</protein>
<comment type="subcellular location">
    <subcellularLocation>
        <location evidence="1">Cell membrane</location>
        <topology evidence="1">Multi-pass membrane protein</topology>
    </subcellularLocation>
</comment>
<evidence type="ECO:0000256" key="4">
    <source>
        <dbReference type="ARBA" id="ARBA00022679"/>
    </source>
</evidence>
<keyword evidence="16" id="KW-1185">Reference proteome</keyword>
<dbReference type="Proteomes" id="UP000037688">
    <property type="component" value="Unassembled WGS sequence"/>
</dbReference>
<sequence length="620" mass="71313">MKLVKVSIITKIIVSLIVATTVPFIISNYLSYQITGNSIKRQLVELNQNSMSITMSALQSYLHELSLLGLTYFSDPELVRLLSEKKPQNPAESVYIEQRLEKIYANYSEIGAVSYKSALTNKQFNIRNHYNEIVIIPDFNDHEMSDAHSELKQPFQVTLNNREPRLRINKPFIDIYTREVIGLTTFDVKPLQIKNFLTSLTTSEQGPVYLFIGNNLELLYTTADEMDSTSELTLSKGVKQPTQQETAQKTREPWQVELYERLHAPQLSTDKGEIQTTEGSYVYFNKTDENGLIMTIVKFIPRTLINKARNSALGKTLLIQAVSIIFISILATLISYYMLRRIKIMFQHIKQLQMGNFQLKRRPVQKTPDELDLLEIRLHEMAGELDELWNKQYRHQLELSQARLKMLQAQINPHFLYNTLQSIATLAIKSKAHDVSDRLADFAAMFRYSMDIENEEVSLEEEIEHIQHYMVLQQGRYKQRLQFELEYSNEANCVLVPKMTLQPLVENSIIHGLERGNGQIHIVVSIVLTKHSLLIEVIDNGKGFTDQQIEQVKAGYLEQVVVSEKRGIGLSNVLKRLMLYYGNGFTWSISSKPYKKTIVALSLPIESSREGQADEVINRR</sequence>
<evidence type="ECO:0000256" key="8">
    <source>
        <dbReference type="ARBA" id="ARBA00022840"/>
    </source>
</evidence>
<dbReference type="AlphaFoldDB" id="A0A0N0UHU9"/>
<dbReference type="EMBL" id="LITU01000059">
    <property type="protein sequence ID" value="KOY15891.1"/>
    <property type="molecule type" value="Genomic_DNA"/>
</dbReference>
<evidence type="ECO:0000256" key="2">
    <source>
        <dbReference type="ARBA" id="ARBA00022475"/>
    </source>
</evidence>
<evidence type="ECO:0000259" key="14">
    <source>
        <dbReference type="Pfam" id="PF06580"/>
    </source>
</evidence>
<evidence type="ECO:0000256" key="7">
    <source>
        <dbReference type="ARBA" id="ARBA00022777"/>
    </source>
</evidence>
<evidence type="ECO:0000256" key="9">
    <source>
        <dbReference type="ARBA" id="ARBA00022989"/>
    </source>
</evidence>
<dbReference type="GO" id="GO:0000155">
    <property type="term" value="F:phosphorelay sensor kinase activity"/>
    <property type="evidence" value="ECO:0007669"/>
    <property type="project" value="InterPro"/>
</dbReference>
<keyword evidence="7" id="KW-0418">Kinase</keyword>
<dbReference type="Gene3D" id="6.10.340.10">
    <property type="match status" value="1"/>
</dbReference>
<evidence type="ECO:0000256" key="5">
    <source>
        <dbReference type="ARBA" id="ARBA00022692"/>
    </source>
</evidence>
<dbReference type="PANTHER" id="PTHR34220">
    <property type="entry name" value="SENSOR HISTIDINE KINASE YPDA"/>
    <property type="match status" value="1"/>
</dbReference>
<feature type="domain" description="Histidine kinase/HSP90-like ATPase" evidence="13">
    <location>
        <begin position="500"/>
        <end position="606"/>
    </location>
</feature>
<dbReference type="Gene3D" id="3.30.565.10">
    <property type="entry name" value="Histidine kinase-like ATPase, C-terminal domain"/>
    <property type="match status" value="1"/>
</dbReference>
<evidence type="ECO:0000256" key="6">
    <source>
        <dbReference type="ARBA" id="ARBA00022741"/>
    </source>
</evidence>
<dbReference type="OrthoDB" id="9776552at2"/>
<evidence type="ECO:0000256" key="12">
    <source>
        <dbReference type="SAM" id="Phobius"/>
    </source>
</evidence>
<accession>A0A0N0UHU9</accession>
<keyword evidence="11 12" id="KW-0472">Membrane</keyword>
<evidence type="ECO:0000256" key="1">
    <source>
        <dbReference type="ARBA" id="ARBA00004651"/>
    </source>
</evidence>
<evidence type="ECO:0000313" key="16">
    <source>
        <dbReference type="Proteomes" id="UP000037688"/>
    </source>
</evidence>
<evidence type="ECO:0000256" key="3">
    <source>
        <dbReference type="ARBA" id="ARBA00022553"/>
    </source>
</evidence>
<keyword evidence="2" id="KW-1003">Cell membrane</keyword>
<dbReference type="InterPro" id="IPR050640">
    <property type="entry name" value="Bact_2-comp_sensor_kinase"/>
</dbReference>
<evidence type="ECO:0000313" key="15">
    <source>
        <dbReference type="EMBL" id="KOY15891.1"/>
    </source>
</evidence>
<evidence type="ECO:0000256" key="11">
    <source>
        <dbReference type="ARBA" id="ARBA00023136"/>
    </source>
</evidence>
<evidence type="ECO:0008006" key="17">
    <source>
        <dbReference type="Google" id="ProtNLM"/>
    </source>
</evidence>
<feature type="transmembrane region" description="Helical" evidence="12">
    <location>
        <begin position="12"/>
        <end position="32"/>
    </location>
</feature>
<keyword evidence="5 12" id="KW-0812">Transmembrane</keyword>
<dbReference type="SUPFAM" id="SSF55874">
    <property type="entry name" value="ATPase domain of HSP90 chaperone/DNA topoisomerase II/histidine kinase"/>
    <property type="match status" value="1"/>
</dbReference>
<dbReference type="Pfam" id="PF06580">
    <property type="entry name" value="His_kinase"/>
    <property type="match status" value="1"/>
</dbReference>